<dbReference type="SUPFAM" id="SSF51905">
    <property type="entry name" value="FAD/NAD(P)-binding domain"/>
    <property type="match status" value="2"/>
</dbReference>
<keyword evidence="6" id="KW-0809">Transit peptide</keyword>
<evidence type="ECO:0000256" key="12">
    <source>
        <dbReference type="ARBA" id="ARBA00059167"/>
    </source>
</evidence>
<dbReference type="InterPro" id="IPR023753">
    <property type="entry name" value="FAD/NAD-binding_dom"/>
</dbReference>
<evidence type="ECO:0000256" key="7">
    <source>
        <dbReference type="ARBA" id="ARBA00023002"/>
    </source>
</evidence>
<dbReference type="GO" id="GO:0048038">
    <property type="term" value="F:quinone binding"/>
    <property type="evidence" value="ECO:0007669"/>
    <property type="project" value="UniProtKB-KW"/>
</dbReference>
<keyword evidence="4" id="KW-0874">Quinone</keyword>
<evidence type="ECO:0000256" key="6">
    <source>
        <dbReference type="ARBA" id="ARBA00022946"/>
    </source>
</evidence>
<dbReference type="GO" id="GO:0070221">
    <property type="term" value="P:sulfide oxidation, using sulfide:quinone oxidoreductase"/>
    <property type="evidence" value="ECO:0007669"/>
    <property type="project" value="TreeGrafter"/>
</dbReference>
<accession>A0A7E4VXU3</accession>
<evidence type="ECO:0000256" key="11">
    <source>
        <dbReference type="ARBA" id="ARBA00052986"/>
    </source>
</evidence>
<evidence type="ECO:0000256" key="2">
    <source>
        <dbReference type="ARBA" id="ARBA00004173"/>
    </source>
</evidence>
<evidence type="ECO:0000256" key="15">
    <source>
        <dbReference type="ARBA" id="ARBA00070160"/>
    </source>
</evidence>
<keyword evidence="8" id="KW-0496">Mitochondrion</keyword>
<comment type="catalytic activity">
    <reaction evidence="11">
        <text>a quinone + hydrogen sulfide + glutathione + H(+) = S-sulfanylglutathione + a quinol</text>
        <dbReference type="Rhea" id="RHEA:55156"/>
        <dbReference type="ChEBI" id="CHEBI:15378"/>
        <dbReference type="ChEBI" id="CHEBI:24646"/>
        <dbReference type="ChEBI" id="CHEBI:29919"/>
        <dbReference type="ChEBI" id="CHEBI:57925"/>
        <dbReference type="ChEBI" id="CHEBI:58905"/>
        <dbReference type="ChEBI" id="CHEBI:132124"/>
        <dbReference type="EC" id="1.8.5.8"/>
    </reaction>
    <physiologicalReaction direction="left-to-right" evidence="11">
        <dbReference type="Rhea" id="RHEA:55157"/>
    </physiologicalReaction>
</comment>
<dbReference type="AlphaFoldDB" id="A0A7E4VXU3"/>
<sequence length="427" mass="46970">MRLTSAVLRDHVRLAIVGGGSGGSAVAAKFSRILGASNVAVIEPKATHYYQPGFTLVGGGLMKLDSLIRSEESVLPQGVNLIRSKLSRFEPENNKLHFEESPPLAYDYLVIATGVELRYDLIKNLPSALETPGVCSIYLPQYAEKTFKEIQSLQKGNALFTFPNTPIKCAGAPQKICYIAEDYWRRNSVRQNIHISYNTSLGAIFGIPKYAASLMKQVESRGIELNTRTNLIEVDPEKKQATFELLNAEAQPTGKTIVKKYDLLHVGPPCSPVPVLREAASANSPLVDGKGWVKVHPKTLQNETFNNVFGIGDCANTPNAKTAAAISSQFRALEANLTSVIAGKQPVSEYDGYASCPLVINHNQAILAEFNGDGPLETLPIDQSKPRYLAYFLKRYFMPALYWQGLVKGYWKGPKVIRKLLHLGFSK</sequence>
<comment type="function">
    <text evidence="12">Catalyzes the oxidation of hydrogen sulfide with the help of a quinone, such as ubiquinone-10, giving rise to thiosulfate and ultimately to sulfane (molecular sulfur) atoms. Requires an additional electron acceptor; can use sulfite, sulfide or cyanide (in vitro). It is believed the in vivo electron acceptor is glutathione.</text>
</comment>
<dbReference type="FunFam" id="3.50.50.60:FF:000034">
    <property type="entry name" value="sulfide:quinone oxidoreductase, mitochondrial"/>
    <property type="match status" value="1"/>
</dbReference>
<dbReference type="InterPro" id="IPR036188">
    <property type="entry name" value="FAD/NAD-bd_sf"/>
</dbReference>
<keyword evidence="18" id="KW-1185">Reference proteome</keyword>
<dbReference type="GO" id="GO:0106436">
    <property type="term" value="F:glutathione-dependent sulfide quinone oxidoreductase activity"/>
    <property type="evidence" value="ECO:0007669"/>
    <property type="project" value="UniProtKB-EC"/>
</dbReference>
<evidence type="ECO:0000256" key="3">
    <source>
        <dbReference type="ARBA" id="ARBA00022630"/>
    </source>
</evidence>
<dbReference type="GO" id="GO:0071949">
    <property type="term" value="F:FAD binding"/>
    <property type="evidence" value="ECO:0007669"/>
    <property type="project" value="TreeGrafter"/>
</dbReference>
<comment type="cofactor">
    <cofactor evidence="1">
        <name>FAD</name>
        <dbReference type="ChEBI" id="CHEBI:57692"/>
    </cofactor>
</comment>
<evidence type="ECO:0000256" key="8">
    <source>
        <dbReference type="ARBA" id="ARBA00023128"/>
    </source>
</evidence>
<keyword evidence="5" id="KW-0274">FAD</keyword>
<reference evidence="18" key="1">
    <citation type="journal article" date="2013" name="Genetics">
        <title>The draft genome and transcriptome of Panagrellus redivivus are shaped by the harsh demands of a free-living lifestyle.</title>
        <authorList>
            <person name="Srinivasan J."/>
            <person name="Dillman A.R."/>
            <person name="Macchietto M.G."/>
            <person name="Heikkinen L."/>
            <person name="Lakso M."/>
            <person name="Fracchia K.M."/>
            <person name="Antoshechkin I."/>
            <person name="Mortazavi A."/>
            <person name="Wong G."/>
            <person name="Sternberg P.W."/>
        </authorList>
    </citation>
    <scope>NUCLEOTIDE SEQUENCE [LARGE SCALE GENOMIC DNA]</scope>
    <source>
        <strain evidence="18">MT8872</strain>
    </source>
</reference>
<proteinExistence type="inferred from homology"/>
<organism evidence="18 19">
    <name type="scientific">Panagrellus redivivus</name>
    <name type="common">Microworm</name>
    <dbReference type="NCBI Taxonomy" id="6233"/>
    <lineage>
        <taxon>Eukaryota</taxon>
        <taxon>Metazoa</taxon>
        <taxon>Ecdysozoa</taxon>
        <taxon>Nematoda</taxon>
        <taxon>Chromadorea</taxon>
        <taxon>Rhabditida</taxon>
        <taxon>Tylenchina</taxon>
        <taxon>Panagrolaimomorpha</taxon>
        <taxon>Panagrolaimoidea</taxon>
        <taxon>Panagrolaimidae</taxon>
        <taxon>Panagrellus</taxon>
    </lineage>
</organism>
<dbReference type="Pfam" id="PF07992">
    <property type="entry name" value="Pyr_redox_2"/>
    <property type="match status" value="1"/>
</dbReference>
<dbReference type="WBParaSite" id="Pan_g4459.t1">
    <property type="protein sequence ID" value="Pan_g4459.t1"/>
    <property type="gene ID" value="Pan_g4459"/>
</dbReference>
<evidence type="ECO:0000256" key="1">
    <source>
        <dbReference type="ARBA" id="ARBA00001974"/>
    </source>
</evidence>
<keyword evidence="7" id="KW-0560">Oxidoreductase</keyword>
<dbReference type="EC" id="1.8.5.8" evidence="14"/>
<dbReference type="GO" id="GO:0070224">
    <property type="term" value="F:sulfide:quinone oxidoreductase activity"/>
    <property type="evidence" value="ECO:0007669"/>
    <property type="project" value="UniProtKB-ARBA"/>
</dbReference>
<dbReference type="InterPro" id="IPR015904">
    <property type="entry name" value="Sulphide_quinone_reductase"/>
</dbReference>
<reference evidence="19" key="2">
    <citation type="submission" date="2020-10" db="UniProtKB">
        <authorList>
            <consortium name="WormBaseParasite"/>
        </authorList>
    </citation>
    <scope>IDENTIFICATION</scope>
</reference>
<evidence type="ECO:0000313" key="18">
    <source>
        <dbReference type="Proteomes" id="UP000492821"/>
    </source>
</evidence>
<keyword evidence="3" id="KW-0285">Flavoprotein</keyword>
<evidence type="ECO:0000256" key="4">
    <source>
        <dbReference type="ARBA" id="ARBA00022719"/>
    </source>
</evidence>
<evidence type="ECO:0000256" key="5">
    <source>
        <dbReference type="ARBA" id="ARBA00022827"/>
    </source>
</evidence>
<dbReference type="PANTHER" id="PTHR10632">
    <property type="entry name" value="SULFIDE:QUINONE OXIDOREDUCTASE"/>
    <property type="match status" value="1"/>
</dbReference>
<comment type="catalytic activity">
    <reaction evidence="10">
        <text>ubiquinone-10 + hydrogen sulfide + glutathione + H(+) = S-sulfanylglutathione + ubiquinol-10</text>
        <dbReference type="Rhea" id="RHEA:62608"/>
        <dbReference type="ChEBI" id="CHEBI:15378"/>
        <dbReference type="ChEBI" id="CHEBI:29919"/>
        <dbReference type="ChEBI" id="CHEBI:46245"/>
        <dbReference type="ChEBI" id="CHEBI:57925"/>
        <dbReference type="ChEBI" id="CHEBI:58905"/>
        <dbReference type="ChEBI" id="CHEBI:64183"/>
    </reaction>
    <physiologicalReaction direction="left-to-right" evidence="10">
        <dbReference type="Rhea" id="RHEA:62609"/>
    </physiologicalReaction>
</comment>
<protein>
    <recommendedName>
        <fullName evidence="15">Sulfide:quinone oxidoreductase, mitochondrial</fullName>
        <ecNumber evidence="14">1.8.5.8</ecNumber>
    </recommendedName>
    <alternativeName>
        <fullName evidence="16">Sulfide quinone oxidoreductase</fullName>
    </alternativeName>
</protein>
<evidence type="ECO:0000259" key="17">
    <source>
        <dbReference type="Pfam" id="PF07992"/>
    </source>
</evidence>
<dbReference type="PANTHER" id="PTHR10632:SF2">
    <property type="entry name" value="SULFIDE:QUINONE OXIDOREDUCTASE, MITOCHONDRIAL"/>
    <property type="match status" value="1"/>
</dbReference>
<comment type="catalytic activity">
    <reaction evidence="9">
        <text>ubiquinone-10 + hydrogen sulfide + sulfite + 2 H(+) = ubiquinol-10 + thiosulfate</text>
        <dbReference type="Rhea" id="RHEA:38359"/>
        <dbReference type="ChEBI" id="CHEBI:15378"/>
        <dbReference type="ChEBI" id="CHEBI:17359"/>
        <dbReference type="ChEBI" id="CHEBI:29919"/>
        <dbReference type="ChEBI" id="CHEBI:33542"/>
        <dbReference type="ChEBI" id="CHEBI:46245"/>
        <dbReference type="ChEBI" id="CHEBI:64183"/>
    </reaction>
    <physiologicalReaction direction="left-to-right" evidence="9">
        <dbReference type="Rhea" id="RHEA:38360"/>
    </physiologicalReaction>
</comment>
<feature type="domain" description="FAD/NAD(P)-binding" evidence="17">
    <location>
        <begin position="13"/>
        <end position="119"/>
    </location>
</feature>
<dbReference type="Proteomes" id="UP000492821">
    <property type="component" value="Unassembled WGS sequence"/>
</dbReference>
<evidence type="ECO:0000256" key="9">
    <source>
        <dbReference type="ARBA" id="ARBA00051038"/>
    </source>
</evidence>
<evidence type="ECO:0000256" key="10">
    <source>
        <dbReference type="ARBA" id="ARBA00052810"/>
    </source>
</evidence>
<comment type="subcellular location">
    <subcellularLocation>
        <location evidence="2">Mitochondrion</location>
    </subcellularLocation>
</comment>
<dbReference type="GO" id="GO:0005739">
    <property type="term" value="C:mitochondrion"/>
    <property type="evidence" value="ECO:0007669"/>
    <property type="project" value="UniProtKB-SubCell"/>
</dbReference>
<evidence type="ECO:0000256" key="14">
    <source>
        <dbReference type="ARBA" id="ARBA00066447"/>
    </source>
</evidence>
<evidence type="ECO:0000256" key="16">
    <source>
        <dbReference type="ARBA" id="ARBA00082958"/>
    </source>
</evidence>
<name>A0A7E4VXU3_PANRE</name>
<comment type="similarity">
    <text evidence="13">Belongs to the SQRD family.</text>
</comment>
<evidence type="ECO:0000313" key="19">
    <source>
        <dbReference type="WBParaSite" id="Pan_g4459.t1"/>
    </source>
</evidence>
<dbReference type="Gene3D" id="3.50.50.60">
    <property type="entry name" value="FAD/NAD(P)-binding domain"/>
    <property type="match status" value="2"/>
</dbReference>
<evidence type="ECO:0000256" key="13">
    <source>
        <dbReference type="ARBA" id="ARBA00060891"/>
    </source>
</evidence>